<name>A0AA36JME0_9DINO</name>
<comment type="caution">
    <text evidence="3">The sequence shown here is derived from an EMBL/GenBank/DDBJ whole genome shotgun (WGS) entry which is preliminary data.</text>
</comment>
<dbReference type="AlphaFoldDB" id="A0AA36JME0"/>
<reference evidence="3" key="1">
    <citation type="submission" date="2023-08" db="EMBL/GenBank/DDBJ databases">
        <authorList>
            <person name="Chen Y."/>
            <person name="Shah S."/>
            <person name="Dougan E. K."/>
            <person name="Thang M."/>
            <person name="Chan C."/>
        </authorList>
    </citation>
    <scope>NUCLEOTIDE SEQUENCE</scope>
</reference>
<accession>A0AA36JME0</accession>
<evidence type="ECO:0000313" key="4">
    <source>
        <dbReference type="Proteomes" id="UP001178507"/>
    </source>
</evidence>
<feature type="compositionally biased region" description="Acidic residues" evidence="1">
    <location>
        <begin position="198"/>
        <end position="210"/>
    </location>
</feature>
<dbReference type="SUPFAM" id="SSF46565">
    <property type="entry name" value="Chaperone J-domain"/>
    <property type="match status" value="1"/>
</dbReference>
<dbReference type="Pfam" id="PF00226">
    <property type="entry name" value="DnaJ"/>
    <property type="match status" value="1"/>
</dbReference>
<dbReference type="Gene3D" id="1.10.287.110">
    <property type="entry name" value="DnaJ domain"/>
    <property type="match status" value="1"/>
</dbReference>
<dbReference type="InterPro" id="IPR001623">
    <property type="entry name" value="DnaJ_domain"/>
</dbReference>
<feature type="region of interest" description="Disordered" evidence="1">
    <location>
        <begin position="189"/>
        <end position="231"/>
    </location>
</feature>
<protein>
    <recommendedName>
        <fullName evidence="2">J domain-containing protein</fullName>
    </recommendedName>
</protein>
<dbReference type="SMART" id="SM00271">
    <property type="entry name" value="DnaJ"/>
    <property type="match status" value="1"/>
</dbReference>
<dbReference type="CDD" id="cd06257">
    <property type="entry name" value="DnaJ"/>
    <property type="match status" value="1"/>
</dbReference>
<feature type="domain" description="J" evidence="2">
    <location>
        <begin position="136"/>
        <end position="211"/>
    </location>
</feature>
<dbReference type="Proteomes" id="UP001178507">
    <property type="component" value="Unassembled WGS sequence"/>
</dbReference>
<proteinExistence type="predicted"/>
<dbReference type="InterPro" id="IPR036869">
    <property type="entry name" value="J_dom_sf"/>
</dbReference>
<feature type="compositionally biased region" description="Basic and acidic residues" evidence="1">
    <location>
        <begin position="215"/>
        <end position="226"/>
    </location>
</feature>
<evidence type="ECO:0000256" key="1">
    <source>
        <dbReference type="SAM" id="MobiDB-lite"/>
    </source>
</evidence>
<keyword evidence="4" id="KW-1185">Reference proteome</keyword>
<dbReference type="EMBL" id="CAUJNA010003711">
    <property type="protein sequence ID" value="CAJ1408251.1"/>
    <property type="molecule type" value="Genomic_DNA"/>
</dbReference>
<organism evidence="3 4">
    <name type="scientific">Effrenium voratum</name>
    <dbReference type="NCBI Taxonomy" id="2562239"/>
    <lineage>
        <taxon>Eukaryota</taxon>
        <taxon>Sar</taxon>
        <taxon>Alveolata</taxon>
        <taxon>Dinophyceae</taxon>
        <taxon>Suessiales</taxon>
        <taxon>Symbiodiniaceae</taxon>
        <taxon>Effrenium</taxon>
    </lineage>
</organism>
<dbReference type="PROSITE" id="PS50076">
    <property type="entry name" value="DNAJ_2"/>
    <property type="match status" value="1"/>
</dbReference>
<sequence>MGDVPSLADLLGQLDQEEAQDGQLVEDHSRQEDVPLVGDLVTALLKALPGELASAIGFCGMSLAVLPMQQRALDRPLGTGMEFDDRLSPQSLLAELQANEADLSRKTSSEVAQEILALQEWRRQMSARLQVLERHLAWSMLGIERTDDTAAISKAFKRRALELHPDKGGDQQQFQLLQDMKALLIPDAPTKSKSETQAADEGDSDTDDEIGNLLEPRKERMPETEKPSTVPTISLRKKLHQATLLAWGRFQELGMQLAQHESDKNAQREVLGAFEAFLSQFATEQPTGTALRFDQFIQRGSELVCAATLVDEGAALSAVAHLTQTHSAQDDRWGRLLEALPKLADNVKQFAALVSTSSNQASSNGEAAVHVAGNDPERSLSTAAELIQQLEHAEKKPDGLCGYNKLNTEGQNAERPHAAGCVCTVCLRRRWGFRR</sequence>
<evidence type="ECO:0000313" key="3">
    <source>
        <dbReference type="EMBL" id="CAJ1408251.1"/>
    </source>
</evidence>
<gene>
    <name evidence="3" type="ORF">EVOR1521_LOCUS29737</name>
</gene>
<evidence type="ECO:0000259" key="2">
    <source>
        <dbReference type="PROSITE" id="PS50076"/>
    </source>
</evidence>